<dbReference type="Proteomes" id="UP001314170">
    <property type="component" value="Unassembled WGS sequence"/>
</dbReference>
<sequence length="194" mass="22437">MEITHVRVIQPYMKAIKIRARVSRVWLPFSNNRRSIFNYILINIKDKKVTYKARIIDYDLQWGWWYESCSTYNKKPRKLGNTFNCQDYPQMNKAQIPWIFQQFKLLASSSLFNHTIQPQLIALTSFIAPTSSSNPFSKDRPTTPAAKETNITSTPNLPSSRTLNGINSYNGVDNVKYHRVTSPTSILKSSLIRS</sequence>
<reference evidence="2 3" key="1">
    <citation type="submission" date="2024-01" db="EMBL/GenBank/DDBJ databases">
        <authorList>
            <person name="Waweru B."/>
        </authorList>
    </citation>
    <scope>NUCLEOTIDE SEQUENCE [LARGE SCALE GENOMIC DNA]</scope>
</reference>
<protein>
    <submittedName>
        <fullName evidence="2">Uncharacterized protein</fullName>
    </submittedName>
</protein>
<accession>A0AAV1RNQ6</accession>
<name>A0AAV1RNQ6_9ROSI</name>
<evidence type="ECO:0000313" key="2">
    <source>
        <dbReference type="EMBL" id="CAK7338356.1"/>
    </source>
</evidence>
<comment type="caution">
    <text evidence="2">The sequence shown here is derived from an EMBL/GenBank/DDBJ whole genome shotgun (WGS) entry which is preliminary data.</text>
</comment>
<evidence type="ECO:0000313" key="3">
    <source>
        <dbReference type="Proteomes" id="UP001314170"/>
    </source>
</evidence>
<organism evidence="2 3">
    <name type="scientific">Dovyalis caffra</name>
    <dbReference type="NCBI Taxonomy" id="77055"/>
    <lineage>
        <taxon>Eukaryota</taxon>
        <taxon>Viridiplantae</taxon>
        <taxon>Streptophyta</taxon>
        <taxon>Embryophyta</taxon>
        <taxon>Tracheophyta</taxon>
        <taxon>Spermatophyta</taxon>
        <taxon>Magnoliopsida</taxon>
        <taxon>eudicotyledons</taxon>
        <taxon>Gunneridae</taxon>
        <taxon>Pentapetalae</taxon>
        <taxon>rosids</taxon>
        <taxon>fabids</taxon>
        <taxon>Malpighiales</taxon>
        <taxon>Salicaceae</taxon>
        <taxon>Flacourtieae</taxon>
        <taxon>Dovyalis</taxon>
    </lineage>
</organism>
<evidence type="ECO:0000256" key="1">
    <source>
        <dbReference type="SAM" id="MobiDB-lite"/>
    </source>
</evidence>
<feature type="compositionally biased region" description="Polar residues" evidence="1">
    <location>
        <begin position="149"/>
        <end position="164"/>
    </location>
</feature>
<feature type="region of interest" description="Disordered" evidence="1">
    <location>
        <begin position="132"/>
        <end position="164"/>
    </location>
</feature>
<keyword evidence="3" id="KW-1185">Reference proteome</keyword>
<dbReference type="EMBL" id="CAWUPB010001116">
    <property type="protein sequence ID" value="CAK7338356.1"/>
    <property type="molecule type" value="Genomic_DNA"/>
</dbReference>
<dbReference type="AlphaFoldDB" id="A0AAV1RNQ6"/>
<gene>
    <name evidence="2" type="ORF">DCAF_LOCUS13402</name>
</gene>
<proteinExistence type="predicted"/>